<keyword evidence="2" id="KW-1185">Reference proteome</keyword>
<dbReference type="RefSeq" id="WP_379712014.1">
    <property type="nucleotide sequence ID" value="NZ_JBHTBS010000004.1"/>
</dbReference>
<name>A0ABW2L5E0_9BACT</name>
<dbReference type="Proteomes" id="UP001596472">
    <property type="component" value="Unassembled WGS sequence"/>
</dbReference>
<dbReference type="EMBL" id="JBHTBS010000004">
    <property type="protein sequence ID" value="MFC7337589.1"/>
    <property type="molecule type" value="Genomic_DNA"/>
</dbReference>
<organism evidence="1 2">
    <name type="scientific">Haloferula chungangensis</name>
    <dbReference type="NCBI Taxonomy" id="1048331"/>
    <lineage>
        <taxon>Bacteria</taxon>
        <taxon>Pseudomonadati</taxon>
        <taxon>Verrucomicrobiota</taxon>
        <taxon>Verrucomicrobiia</taxon>
        <taxon>Verrucomicrobiales</taxon>
        <taxon>Verrucomicrobiaceae</taxon>
        <taxon>Haloferula</taxon>
    </lineage>
</organism>
<comment type="caution">
    <text evidence="1">The sequence shown here is derived from an EMBL/GenBank/DDBJ whole genome shotgun (WGS) entry which is preliminary data.</text>
</comment>
<evidence type="ECO:0000313" key="1">
    <source>
        <dbReference type="EMBL" id="MFC7337589.1"/>
    </source>
</evidence>
<gene>
    <name evidence="1" type="ORF">ACFQY0_10405</name>
</gene>
<proteinExistence type="predicted"/>
<protein>
    <submittedName>
        <fullName evidence="1">Uncharacterized protein</fullName>
    </submittedName>
</protein>
<evidence type="ECO:0000313" key="2">
    <source>
        <dbReference type="Proteomes" id="UP001596472"/>
    </source>
</evidence>
<sequence>MTNAEPPIHETCMGFCRTCGVVHSLPEGRAADHGREMMDLFSRIRRLDYLASDEEADPQLSFDYLFQEGRGHMFGVLDCLDPEGNQVVLRAFSSLRDGVRHIAGWVPPIHSDELWDEVVLPAQAEIKALTRKIHANAHDPATAVGIREERKRISRGLVATVQDQLLFTNFRGEQRFLRDVFSNSGDIPGGVGDCCGPKLLNHAALMRLKPMGLAEFYWGASTPSGSRVQGRFYPCCQEKCQPILGFMLCGIDELS</sequence>
<reference evidence="2" key="1">
    <citation type="journal article" date="2019" name="Int. J. Syst. Evol. Microbiol.">
        <title>The Global Catalogue of Microorganisms (GCM) 10K type strain sequencing project: providing services to taxonomists for standard genome sequencing and annotation.</title>
        <authorList>
            <consortium name="The Broad Institute Genomics Platform"/>
            <consortium name="The Broad Institute Genome Sequencing Center for Infectious Disease"/>
            <person name="Wu L."/>
            <person name="Ma J."/>
        </authorList>
    </citation>
    <scope>NUCLEOTIDE SEQUENCE [LARGE SCALE GENOMIC DNA]</scope>
    <source>
        <strain evidence="2">CGMCC 4.1467</strain>
    </source>
</reference>
<accession>A0ABW2L5E0</accession>